<dbReference type="Proteomes" id="UP000007471">
    <property type="component" value="Chromosome"/>
</dbReference>
<keyword evidence="2" id="KW-0805">Transcription regulation</keyword>
<organism evidence="6 7">
    <name type="scientific">Mesorhizobium ciceri biovar biserrulae (strain HAMBI 2942 / LMG 23838 / WSM1271)</name>
    <dbReference type="NCBI Taxonomy" id="765698"/>
    <lineage>
        <taxon>Bacteria</taxon>
        <taxon>Pseudomonadati</taxon>
        <taxon>Pseudomonadota</taxon>
        <taxon>Alphaproteobacteria</taxon>
        <taxon>Hyphomicrobiales</taxon>
        <taxon>Phyllobacteriaceae</taxon>
        <taxon>Mesorhizobium</taxon>
    </lineage>
</organism>
<proteinExistence type="inferred from homology"/>
<dbReference type="InterPro" id="IPR036390">
    <property type="entry name" value="WH_DNA-bd_sf"/>
</dbReference>
<evidence type="ECO:0000313" key="6">
    <source>
        <dbReference type="EMBL" id="ADV09258.1"/>
    </source>
</evidence>
<sequence>MRLPPLHSLVAFEAAGSHMNFTAAAHELNVTREAVSMQVRLLESRLGAKLFERGQRGVALTEYGRQFHNTVSESLWLISREFNEKVADIPANVTVSTTVAFGSCWLMPRLADFRIRNPGINIKLVETDECLDMSKFGIDISIRYGRGDWNKLKSEKVFSEEFFPICSPGYVNSVGAENLRKFQNVTLLHLDGRAHEWENWDKWLEFAKLTSLRPQQGIWFQNYDNLLRATLEGQGLALGWTRLVEEKLSNGSLVRPFDLAFTTGNGYYIVEAPANAPNRASKIFRNWIRDKMRI</sequence>
<dbReference type="Pfam" id="PF00126">
    <property type="entry name" value="HTH_1"/>
    <property type="match status" value="1"/>
</dbReference>
<dbReference type="PRINTS" id="PR00039">
    <property type="entry name" value="HTHLYSR"/>
</dbReference>
<evidence type="ECO:0000259" key="5">
    <source>
        <dbReference type="PROSITE" id="PS50931"/>
    </source>
</evidence>
<evidence type="ECO:0000313" key="7">
    <source>
        <dbReference type="Proteomes" id="UP000007471"/>
    </source>
</evidence>
<dbReference type="STRING" id="765698.Mesci_0084"/>
<dbReference type="InterPro" id="IPR036388">
    <property type="entry name" value="WH-like_DNA-bd_sf"/>
</dbReference>
<dbReference type="SUPFAM" id="SSF53850">
    <property type="entry name" value="Periplasmic binding protein-like II"/>
    <property type="match status" value="1"/>
</dbReference>
<dbReference type="GO" id="GO:0043565">
    <property type="term" value="F:sequence-specific DNA binding"/>
    <property type="evidence" value="ECO:0007669"/>
    <property type="project" value="TreeGrafter"/>
</dbReference>
<dbReference type="CDD" id="cd08432">
    <property type="entry name" value="PBP2_GcdR_TrpI_HvrB_AmpR_like"/>
    <property type="match status" value="1"/>
</dbReference>
<dbReference type="AlphaFoldDB" id="E8TMV3"/>
<comment type="similarity">
    <text evidence="1">Belongs to the LysR transcriptional regulatory family.</text>
</comment>
<dbReference type="EMBL" id="CP002447">
    <property type="protein sequence ID" value="ADV09258.1"/>
    <property type="molecule type" value="Genomic_DNA"/>
</dbReference>
<dbReference type="PROSITE" id="PS50931">
    <property type="entry name" value="HTH_LYSR"/>
    <property type="match status" value="1"/>
</dbReference>
<dbReference type="Gene3D" id="3.40.190.10">
    <property type="entry name" value="Periplasmic binding protein-like II"/>
    <property type="match status" value="2"/>
</dbReference>
<dbReference type="HOGENOM" id="CLU_039613_37_1_5"/>
<dbReference type="InterPro" id="IPR005119">
    <property type="entry name" value="LysR_subst-bd"/>
</dbReference>
<dbReference type="GO" id="GO:0006351">
    <property type="term" value="P:DNA-templated transcription"/>
    <property type="evidence" value="ECO:0007669"/>
    <property type="project" value="TreeGrafter"/>
</dbReference>
<accession>E8TMV3</accession>
<name>E8TMV3_MESCW</name>
<protein>
    <submittedName>
        <fullName evidence="6">LysR substrate-binding protein</fullName>
    </submittedName>
</protein>
<evidence type="ECO:0000256" key="2">
    <source>
        <dbReference type="ARBA" id="ARBA00023015"/>
    </source>
</evidence>
<dbReference type="PANTHER" id="PTHR30537">
    <property type="entry name" value="HTH-TYPE TRANSCRIPTIONAL REGULATOR"/>
    <property type="match status" value="1"/>
</dbReference>
<dbReference type="eggNOG" id="COG0583">
    <property type="taxonomic scope" value="Bacteria"/>
</dbReference>
<reference evidence="7" key="1">
    <citation type="submission" date="2011-01" db="EMBL/GenBank/DDBJ databases">
        <title>Complete sequence of chromosome of Mesorhizobium ciceri bv. biserrulae WSM1271.</title>
        <authorList>
            <person name="Lucas S."/>
            <person name="Copeland A."/>
            <person name="Lapidus A."/>
            <person name="Cheng J.-F."/>
            <person name="Goodwin L."/>
            <person name="Pitluck S."/>
            <person name="Teshima H."/>
            <person name="Detter J.C."/>
            <person name="Han C."/>
            <person name="Tapia R."/>
            <person name="Land M."/>
            <person name="Hauser L."/>
            <person name="Kyrpides N."/>
            <person name="Ivanova N."/>
            <person name="Nandasena K."/>
            <person name="Reeve W.G."/>
            <person name="Howieson J.G."/>
            <person name="O'Hara G."/>
            <person name="Tiwari R.P."/>
            <person name="Woyke T."/>
        </authorList>
    </citation>
    <scope>NUCLEOTIDE SEQUENCE [LARGE SCALE GENOMIC DNA]</scope>
    <source>
        <strain evidence="7">HAMBI 2942 / LMG 23838 / WSM1271</strain>
    </source>
</reference>
<gene>
    <name evidence="6" type="ordered locus">Mesci_0084</name>
</gene>
<dbReference type="GO" id="GO:0003700">
    <property type="term" value="F:DNA-binding transcription factor activity"/>
    <property type="evidence" value="ECO:0007669"/>
    <property type="project" value="InterPro"/>
</dbReference>
<keyword evidence="4" id="KW-0804">Transcription</keyword>
<dbReference type="InterPro" id="IPR058163">
    <property type="entry name" value="LysR-type_TF_proteobact-type"/>
</dbReference>
<dbReference type="OrthoDB" id="9804958at2"/>
<dbReference type="PANTHER" id="PTHR30537:SF79">
    <property type="entry name" value="TRANSCRIPTIONAL REGULATOR-RELATED"/>
    <property type="match status" value="1"/>
</dbReference>
<dbReference type="InterPro" id="IPR000847">
    <property type="entry name" value="LysR_HTH_N"/>
</dbReference>
<dbReference type="KEGG" id="mci:Mesci_0084"/>
<evidence type="ECO:0000256" key="3">
    <source>
        <dbReference type="ARBA" id="ARBA00023125"/>
    </source>
</evidence>
<keyword evidence="3" id="KW-0238">DNA-binding</keyword>
<evidence type="ECO:0000256" key="1">
    <source>
        <dbReference type="ARBA" id="ARBA00009437"/>
    </source>
</evidence>
<evidence type="ECO:0000256" key="4">
    <source>
        <dbReference type="ARBA" id="ARBA00023163"/>
    </source>
</evidence>
<dbReference type="Gene3D" id="1.10.10.10">
    <property type="entry name" value="Winged helix-like DNA-binding domain superfamily/Winged helix DNA-binding domain"/>
    <property type="match status" value="1"/>
</dbReference>
<dbReference type="SUPFAM" id="SSF46785">
    <property type="entry name" value="Winged helix' DNA-binding domain"/>
    <property type="match status" value="1"/>
</dbReference>
<dbReference type="Pfam" id="PF03466">
    <property type="entry name" value="LysR_substrate"/>
    <property type="match status" value="1"/>
</dbReference>
<feature type="domain" description="HTH lysR-type" evidence="5">
    <location>
        <begin position="4"/>
        <end position="61"/>
    </location>
</feature>